<reference evidence="2" key="2">
    <citation type="submission" date="2022-12" db="EMBL/GenBank/DDBJ databases">
        <authorList>
            <person name="Webb A."/>
        </authorList>
    </citation>
    <scope>NUCLEOTIDE SEQUENCE</scope>
    <source>
        <strain evidence="2">Pf2</strain>
    </source>
</reference>
<dbReference type="AlphaFoldDB" id="A0AAV0SZM3"/>
<evidence type="ECO:0000313" key="3">
    <source>
        <dbReference type="Proteomes" id="UP001157938"/>
    </source>
</evidence>
<sequence length="98" mass="10917">MAVESVVRLLDVLKLMSVEDSVPLMEVGSAVRSQDVPRFVKEEVNVELMAVRDDVVDGIVGSRLEETGALAQRYWNNVRDVFKKSKADNSKTHAGWAK</sequence>
<dbReference type="Proteomes" id="UP001157938">
    <property type="component" value="Unassembled WGS sequence"/>
</dbReference>
<gene>
    <name evidence="1" type="ORF">PFR001_LOCUS1131</name>
    <name evidence="2" type="ORF">PFR002_LOCUS2410</name>
</gene>
<accession>A0AAV0SZM3</accession>
<dbReference type="EMBL" id="CAKLBC010000233">
    <property type="protein sequence ID" value="CAH0485436.1"/>
    <property type="molecule type" value="Genomic_DNA"/>
</dbReference>
<protein>
    <submittedName>
        <fullName evidence="2">Uncharacterized protein</fullName>
    </submittedName>
</protein>
<evidence type="ECO:0000313" key="1">
    <source>
        <dbReference type="EMBL" id="CAH0485436.1"/>
    </source>
</evidence>
<dbReference type="Proteomes" id="UP001159659">
    <property type="component" value="Unassembled WGS sequence"/>
</dbReference>
<evidence type="ECO:0000313" key="2">
    <source>
        <dbReference type="EMBL" id="CAI5711586.1"/>
    </source>
</evidence>
<organism evidence="2 4">
    <name type="scientific">Peronospora farinosa</name>
    <dbReference type="NCBI Taxonomy" id="134698"/>
    <lineage>
        <taxon>Eukaryota</taxon>
        <taxon>Sar</taxon>
        <taxon>Stramenopiles</taxon>
        <taxon>Oomycota</taxon>
        <taxon>Peronosporomycetes</taxon>
        <taxon>Peronosporales</taxon>
        <taxon>Peronosporaceae</taxon>
        <taxon>Peronospora</taxon>
    </lineage>
</organism>
<comment type="caution">
    <text evidence="2">The sequence shown here is derived from an EMBL/GenBank/DDBJ whole genome shotgun (WGS) entry which is preliminary data.</text>
</comment>
<keyword evidence="3" id="KW-1185">Reference proteome</keyword>
<reference evidence="1 3" key="1">
    <citation type="submission" date="2021-11" db="EMBL/GenBank/DDBJ databases">
        <authorList>
            <person name="Islam A."/>
            <person name="Islam S."/>
            <person name="Flora M.S."/>
            <person name="Rahman M."/>
            <person name="Ziaur R.M."/>
            <person name="Epstein J.H."/>
            <person name="Hassan M."/>
            <person name="Klassen M."/>
            <person name="Woodard K."/>
            <person name="Webb A."/>
            <person name="Webby R.J."/>
            <person name="El Zowalaty M.E."/>
        </authorList>
    </citation>
    <scope>NUCLEOTIDE SEQUENCE [LARGE SCALE GENOMIC DNA]</scope>
    <source>
        <strain evidence="1">Pf1</strain>
    </source>
</reference>
<name>A0AAV0SZM3_9STRA</name>
<dbReference type="EMBL" id="CANTFK010000270">
    <property type="protein sequence ID" value="CAI5711586.1"/>
    <property type="molecule type" value="Genomic_DNA"/>
</dbReference>
<evidence type="ECO:0000313" key="4">
    <source>
        <dbReference type="Proteomes" id="UP001159659"/>
    </source>
</evidence>
<proteinExistence type="predicted"/>